<dbReference type="PANTHER" id="PTHR43394:SF1">
    <property type="entry name" value="ATP-BINDING CASSETTE SUB-FAMILY B MEMBER 10, MITOCHONDRIAL"/>
    <property type="match status" value="1"/>
</dbReference>
<keyword evidence="6 12" id="KW-0067">ATP-binding</keyword>
<dbReference type="InterPro" id="IPR003439">
    <property type="entry name" value="ABC_transporter-like_ATP-bd"/>
</dbReference>
<evidence type="ECO:0000256" key="1">
    <source>
        <dbReference type="ARBA" id="ARBA00004651"/>
    </source>
</evidence>
<dbReference type="SMART" id="SM00382">
    <property type="entry name" value="AAA"/>
    <property type="match status" value="1"/>
</dbReference>
<dbReference type="Pfam" id="PF00005">
    <property type="entry name" value="ABC_tran"/>
    <property type="match status" value="1"/>
</dbReference>
<dbReference type="GO" id="GO:0005524">
    <property type="term" value="F:ATP binding"/>
    <property type="evidence" value="ECO:0007669"/>
    <property type="project" value="UniProtKB-KW"/>
</dbReference>
<proteinExistence type="predicted"/>
<keyword evidence="5" id="KW-0547">Nucleotide-binding</keyword>
<evidence type="ECO:0000259" key="11">
    <source>
        <dbReference type="PROSITE" id="PS50929"/>
    </source>
</evidence>
<dbReference type="PROSITE" id="PS50929">
    <property type="entry name" value="ABC_TM1F"/>
    <property type="match status" value="1"/>
</dbReference>
<evidence type="ECO:0000256" key="4">
    <source>
        <dbReference type="ARBA" id="ARBA00022692"/>
    </source>
</evidence>
<feature type="transmembrane region" description="Helical" evidence="9">
    <location>
        <begin position="128"/>
        <end position="152"/>
    </location>
</feature>
<reference evidence="12 13" key="1">
    <citation type="submission" date="2018-10" db="EMBL/GenBank/DDBJ databases">
        <title>Draft genome sequence of Bacillus salarius IM0101, isolated from a hypersaline soil in Inner Mongolia, China.</title>
        <authorList>
            <person name="Yamprayoonswat W."/>
            <person name="Boonvisut S."/>
            <person name="Jumpathong W."/>
            <person name="Sittihan S."/>
            <person name="Ruangsuj P."/>
            <person name="Wanthongcharoen S."/>
            <person name="Thongpramul N."/>
            <person name="Pimmason S."/>
            <person name="Yu B."/>
            <person name="Yasawong M."/>
        </authorList>
    </citation>
    <scope>NUCLEOTIDE SEQUENCE [LARGE SCALE GENOMIC DNA]</scope>
    <source>
        <strain evidence="12 13">IM0101</strain>
    </source>
</reference>
<comment type="subcellular location">
    <subcellularLocation>
        <location evidence="1">Cell membrane</location>
        <topology evidence="1">Multi-pass membrane protein</topology>
    </subcellularLocation>
</comment>
<dbReference type="FunFam" id="3.40.50.300:FF:000221">
    <property type="entry name" value="Multidrug ABC transporter ATP-binding protein"/>
    <property type="match status" value="1"/>
</dbReference>
<dbReference type="InterPro" id="IPR039421">
    <property type="entry name" value="Type_1_exporter"/>
</dbReference>
<evidence type="ECO:0000313" key="12">
    <source>
        <dbReference type="EMBL" id="RSL34109.1"/>
    </source>
</evidence>
<dbReference type="RefSeq" id="WP_125554936.1">
    <property type="nucleotide sequence ID" value="NZ_RBVX01000004.1"/>
</dbReference>
<keyword evidence="2" id="KW-0813">Transport</keyword>
<dbReference type="PANTHER" id="PTHR43394">
    <property type="entry name" value="ATP-DEPENDENT PERMEASE MDL1, MITOCHONDRIAL"/>
    <property type="match status" value="1"/>
</dbReference>
<dbReference type="SUPFAM" id="SSF52540">
    <property type="entry name" value="P-loop containing nucleoside triphosphate hydrolases"/>
    <property type="match status" value="1"/>
</dbReference>
<evidence type="ECO:0000256" key="3">
    <source>
        <dbReference type="ARBA" id="ARBA00022475"/>
    </source>
</evidence>
<evidence type="ECO:0000313" key="13">
    <source>
        <dbReference type="Proteomes" id="UP000275076"/>
    </source>
</evidence>
<dbReference type="InterPro" id="IPR017871">
    <property type="entry name" value="ABC_transporter-like_CS"/>
</dbReference>
<dbReference type="Proteomes" id="UP000275076">
    <property type="component" value="Unassembled WGS sequence"/>
</dbReference>
<feature type="transmembrane region" description="Helical" evidence="9">
    <location>
        <begin position="158"/>
        <end position="176"/>
    </location>
</feature>
<evidence type="ECO:0000256" key="7">
    <source>
        <dbReference type="ARBA" id="ARBA00022989"/>
    </source>
</evidence>
<dbReference type="InterPro" id="IPR011527">
    <property type="entry name" value="ABC1_TM_dom"/>
</dbReference>
<evidence type="ECO:0000256" key="5">
    <source>
        <dbReference type="ARBA" id="ARBA00022741"/>
    </source>
</evidence>
<keyword evidence="7 9" id="KW-1133">Transmembrane helix</keyword>
<dbReference type="Gene3D" id="1.20.1560.10">
    <property type="entry name" value="ABC transporter type 1, transmembrane domain"/>
    <property type="match status" value="1"/>
</dbReference>
<dbReference type="InterPro" id="IPR036640">
    <property type="entry name" value="ABC1_TM_sf"/>
</dbReference>
<dbReference type="GO" id="GO:0015421">
    <property type="term" value="F:ABC-type oligopeptide transporter activity"/>
    <property type="evidence" value="ECO:0007669"/>
    <property type="project" value="TreeGrafter"/>
</dbReference>
<keyword evidence="4 9" id="KW-0812">Transmembrane</keyword>
<dbReference type="AlphaFoldDB" id="A0A3R9PMJ1"/>
<evidence type="ECO:0000256" key="2">
    <source>
        <dbReference type="ARBA" id="ARBA00022448"/>
    </source>
</evidence>
<sequence length="582" mass="65736">MYIFKRLKDFYWPDKRLFVISICFLIVMTSLTMAYPIVLQYAIDEVVIGSNWGLLPYLAVGFVLITVLKAIATYIHQYCGDMFGIRSVYRLRDRLYKKLQFLPFTFYDNAKTGDLMSRLTADVEAFRFFLSFGFAQVINLVLIVSFSFGVMMFYSPQLALMTLVSMPFLAIVVYRFDRKVHPGFKRIRESFASLTTKVQENVSGMSTVKSLSKEDFEIGRFEHRNDDYKNKSLYTAGLWAKFFPVMELIGNICVVVLLGYGGFLVMQGQLQIGQLAASFSLIWYIIGPLMNLGFIINTFSQSKASGERLLEVLDEGEVDYRTNAVAVDQLQGDVAFANVSHTYEGEDQQALNNISFHASPGETIGLIGATGAGKTTITQLISGFYEPKKGDIFIDGKPMSHYRLADLRKNIGFVLQESFLFSSTIRDNISYGNPYANMNDIINAAKRAQAHDFIIDMEHGYDTVLGERGMGLSGGQKQRIAIARAILVNPAILVLDDATSAVDMETEQRIQAAFQEVMKGRTTFIIAHRISSLKHADQIMVLENGKVIEHGEHEELLENKSVYRKIYDIQFQDRDAVLQRHA</sequence>
<dbReference type="InterPro" id="IPR003593">
    <property type="entry name" value="AAA+_ATPase"/>
</dbReference>
<dbReference type="SUPFAM" id="SSF90123">
    <property type="entry name" value="ABC transporter transmembrane region"/>
    <property type="match status" value="1"/>
</dbReference>
<dbReference type="Gene3D" id="3.40.50.300">
    <property type="entry name" value="P-loop containing nucleotide triphosphate hydrolases"/>
    <property type="match status" value="1"/>
</dbReference>
<feature type="transmembrane region" description="Helical" evidence="9">
    <location>
        <begin position="55"/>
        <end position="76"/>
    </location>
</feature>
<dbReference type="PROSITE" id="PS00211">
    <property type="entry name" value="ABC_TRANSPORTER_1"/>
    <property type="match status" value="1"/>
</dbReference>
<evidence type="ECO:0000256" key="6">
    <source>
        <dbReference type="ARBA" id="ARBA00022840"/>
    </source>
</evidence>
<feature type="transmembrane region" description="Helical" evidence="9">
    <location>
        <begin position="238"/>
        <end position="261"/>
    </location>
</feature>
<organism evidence="12 13">
    <name type="scientific">Salibacterium salarium</name>
    <dbReference type="NCBI Taxonomy" id="284579"/>
    <lineage>
        <taxon>Bacteria</taxon>
        <taxon>Bacillati</taxon>
        <taxon>Bacillota</taxon>
        <taxon>Bacilli</taxon>
        <taxon>Bacillales</taxon>
        <taxon>Bacillaceae</taxon>
    </lineage>
</organism>
<dbReference type="OrthoDB" id="9770415at2"/>
<feature type="domain" description="ABC transmembrane type-1" evidence="11">
    <location>
        <begin position="19"/>
        <end position="301"/>
    </location>
</feature>
<feature type="transmembrane region" description="Helical" evidence="9">
    <location>
        <begin position="281"/>
        <end position="299"/>
    </location>
</feature>
<dbReference type="CDD" id="cd18542">
    <property type="entry name" value="ABC_6TM_YknU_like"/>
    <property type="match status" value="1"/>
</dbReference>
<evidence type="ECO:0000256" key="8">
    <source>
        <dbReference type="ARBA" id="ARBA00023136"/>
    </source>
</evidence>
<dbReference type="GO" id="GO:0005886">
    <property type="term" value="C:plasma membrane"/>
    <property type="evidence" value="ECO:0007669"/>
    <property type="project" value="UniProtKB-SubCell"/>
</dbReference>
<name>A0A3R9PMJ1_9BACI</name>
<dbReference type="GO" id="GO:0016887">
    <property type="term" value="F:ATP hydrolysis activity"/>
    <property type="evidence" value="ECO:0007669"/>
    <property type="project" value="InterPro"/>
</dbReference>
<keyword evidence="13" id="KW-1185">Reference proteome</keyword>
<evidence type="ECO:0000259" key="10">
    <source>
        <dbReference type="PROSITE" id="PS50893"/>
    </source>
</evidence>
<protein>
    <submittedName>
        <fullName evidence="12">ABC transporter ATP-binding protein</fullName>
    </submittedName>
</protein>
<accession>A0A3R9PMJ1</accession>
<dbReference type="PROSITE" id="PS50893">
    <property type="entry name" value="ABC_TRANSPORTER_2"/>
    <property type="match status" value="1"/>
</dbReference>
<dbReference type="EMBL" id="RBVX01000004">
    <property type="protein sequence ID" value="RSL34109.1"/>
    <property type="molecule type" value="Genomic_DNA"/>
</dbReference>
<dbReference type="Pfam" id="PF00664">
    <property type="entry name" value="ABC_membrane"/>
    <property type="match status" value="1"/>
</dbReference>
<keyword evidence="8 9" id="KW-0472">Membrane</keyword>
<keyword evidence="3" id="KW-1003">Cell membrane</keyword>
<feature type="transmembrane region" description="Helical" evidence="9">
    <location>
        <begin position="20"/>
        <end position="43"/>
    </location>
</feature>
<dbReference type="InterPro" id="IPR027417">
    <property type="entry name" value="P-loop_NTPase"/>
</dbReference>
<comment type="caution">
    <text evidence="12">The sequence shown here is derived from an EMBL/GenBank/DDBJ whole genome shotgun (WGS) entry which is preliminary data.</text>
</comment>
<feature type="domain" description="ABC transporter" evidence="10">
    <location>
        <begin position="334"/>
        <end position="569"/>
    </location>
</feature>
<gene>
    <name evidence="12" type="ORF">D7Z54_05945</name>
</gene>
<evidence type="ECO:0000256" key="9">
    <source>
        <dbReference type="SAM" id="Phobius"/>
    </source>
</evidence>